<evidence type="ECO:0000259" key="1">
    <source>
        <dbReference type="Pfam" id="PF23134"/>
    </source>
</evidence>
<gene>
    <name evidence="2" type="ORF">SLEP1_g37123</name>
</gene>
<comment type="caution">
    <text evidence="2">The sequence shown here is derived from an EMBL/GenBank/DDBJ whole genome shotgun (WGS) entry which is preliminary data.</text>
</comment>
<dbReference type="EMBL" id="BPVZ01000078">
    <property type="protein sequence ID" value="GKV28021.1"/>
    <property type="molecule type" value="Genomic_DNA"/>
</dbReference>
<proteinExistence type="predicted"/>
<evidence type="ECO:0000313" key="2">
    <source>
        <dbReference type="EMBL" id="GKV28021.1"/>
    </source>
</evidence>
<dbReference type="Pfam" id="PF23134">
    <property type="entry name" value="TRIP4_3rd"/>
    <property type="match status" value="1"/>
</dbReference>
<dbReference type="Proteomes" id="UP001054252">
    <property type="component" value="Unassembled WGS sequence"/>
</dbReference>
<feature type="domain" description="Activating signal cointegrator 1 third" evidence="1">
    <location>
        <begin position="36"/>
        <end position="60"/>
    </location>
</feature>
<keyword evidence="3" id="KW-1185">Reference proteome</keyword>
<name>A0AAV5KTX0_9ROSI</name>
<accession>A0AAV5KTX0</accession>
<organism evidence="2 3">
    <name type="scientific">Rubroshorea leprosula</name>
    <dbReference type="NCBI Taxonomy" id="152421"/>
    <lineage>
        <taxon>Eukaryota</taxon>
        <taxon>Viridiplantae</taxon>
        <taxon>Streptophyta</taxon>
        <taxon>Embryophyta</taxon>
        <taxon>Tracheophyta</taxon>
        <taxon>Spermatophyta</taxon>
        <taxon>Magnoliopsida</taxon>
        <taxon>eudicotyledons</taxon>
        <taxon>Gunneridae</taxon>
        <taxon>Pentapetalae</taxon>
        <taxon>rosids</taxon>
        <taxon>malvids</taxon>
        <taxon>Malvales</taxon>
        <taxon>Dipterocarpaceae</taxon>
        <taxon>Rubroshorea</taxon>
    </lineage>
</organism>
<protein>
    <recommendedName>
        <fullName evidence="1">Activating signal cointegrator 1 third domain-containing protein</fullName>
    </recommendedName>
</protein>
<reference evidence="2 3" key="1">
    <citation type="journal article" date="2021" name="Commun. Biol.">
        <title>The genome of Shorea leprosula (Dipterocarpaceae) highlights the ecological relevance of drought in aseasonal tropical rainforests.</title>
        <authorList>
            <person name="Ng K.K.S."/>
            <person name="Kobayashi M.J."/>
            <person name="Fawcett J.A."/>
            <person name="Hatakeyama M."/>
            <person name="Paape T."/>
            <person name="Ng C.H."/>
            <person name="Ang C.C."/>
            <person name="Tnah L.H."/>
            <person name="Lee C.T."/>
            <person name="Nishiyama T."/>
            <person name="Sese J."/>
            <person name="O'Brien M.J."/>
            <person name="Copetti D."/>
            <person name="Mohd Noor M.I."/>
            <person name="Ong R.C."/>
            <person name="Putra M."/>
            <person name="Sireger I.Z."/>
            <person name="Indrioko S."/>
            <person name="Kosugi Y."/>
            <person name="Izuno A."/>
            <person name="Isagi Y."/>
            <person name="Lee S.L."/>
            <person name="Shimizu K.K."/>
        </authorList>
    </citation>
    <scope>NUCLEOTIDE SEQUENCE [LARGE SCALE GENOMIC DNA]</scope>
    <source>
        <strain evidence="2">214</strain>
    </source>
</reference>
<sequence>MTPLSDAEAAAVAYADGLVEYMTETLQHILVLIDQQSDYYEIEGNSWLSKEEKELPKKKRGN</sequence>
<dbReference type="InterPro" id="IPR056993">
    <property type="entry name" value="TRIP4_3rd_dom"/>
</dbReference>
<dbReference type="AlphaFoldDB" id="A0AAV5KTX0"/>
<evidence type="ECO:0000313" key="3">
    <source>
        <dbReference type="Proteomes" id="UP001054252"/>
    </source>
</evidence>